<evidence type="ECO:0000313" key="9">
    <source>
        <dbReference type="Proteomes" id="UP000559626"/>
    </source>
</evidence>
<evidence type="ECO:0000256" key="2">
    <source>
        <dbReference type="ARBA" id="ARBA00022448"/>
    </source>
</evidence>
<dbReference type="InterPro" id="IPR002524">
    <property type="entry name" value="Cation_efflux"/>
</dbReference>
<evidence type="ECO:0000256" key="5">
    <source>
        <dbReference type="ARBA" id="ARBA00023136"/>
    </source>
</evidence>
<keyword evidence="2" id="KW-0813">Transport</keyword>
<dbReference type="InterPro" id="IPR058533">
    <property type="entry name" value="Cation_efflux_TM"/>
</dbReference>
<comment type="subcellular location">
    <subcellularLocation>
        <location evidence="1">Membrane</location>
        <topology evidence="1">Multi-pass membrane protein</topology>
    </subcellularLocation>
</comment>
<dbReference type="PANTHER" id="PTHR13414">
    <property type="entry name" value="HUEL-CATION TRANSPORTER"/>
    <property type="match status" value="1"/>
</dbReference>
<feature type="transmembrane region" description="Helical" evidence="6">
    <location>
        <begin position="118"/>
        <end position="139"/>
    </location>
</feature>
<dbReference type="Proteomes" id="UP000559626">
    <property type="component" value="Unassembled WGS sequence"/>
</dbReference>
<dbReference type="EMBL" id="JABBGH010000002">
    <property type="protein sequence ID" value="NML66041.1"/>
    <property type="molecule type" value="Genomic_DNA"/>
</dbReference>
<sequence length="307" mass="32969">MSSASSSKLALYGGMAANVAIAISKFVAAYFTGSSAMLSEGIHSLVDTGNGGLLLYGMHRSQRPADDQHPFGHGKELYFWALIVAVLVFAIGGGMSFYEGIKHLQQPEPLTDPLWNYVVLGLSIVFEGASAWVAIKALLEQQVPGRSFWRTLRTSRDPAIFASVFENGAAVAGLLIALVGVFLGHVLDNPYLDGSASILIGLLLMAVAILLVMRTKQLIVGEGVSATTLKELQQLARHTPGVVQVRQPLTMYLGPDEVILALDVDFEDQLTATEVEHAVVAVQDAVRASHPEFTRIFIEAKSLTGRP</sequence>
<dbReference type="AlphaFoldDB" id="A0A7Y0AER3"/>
<evidence type="ECO:0000313" key="8">
    <source>
        <dbReference type="EMBL" id="NML66041.1"/>
    </source>
</evidence>
<comment type="caution">
    <text evidence="8">The sequence shown here is derived from an EMBL/GenBank/DDBJ whole genome shotgun (WGS) entry which is preliminary data.</text>
</comment>
<feature type="domain" description="Cation efflux protein transmembrane" evidence="7">
    <location>
        <begin position="16"/>
        <end position="214"/>
    </location>
</feature>
<feature type="transmembrane region" description="Helical" evidence="6">
    <location>
        <begin position="160"/>
        <end position="183"/>
    </location>
</feature>
<proteinExistence type="predicted"/>
<keyword evidence="5 6" id="KW-0472">Membrane</keyword>
<keyword evidence="4 6" id="KW-1133">Transmembrane helix</keyword>
<dbReference type="InterPro" id="IPR040177">
    <property type="entry name" value="SLC30A9"/>
</dbReference>
<protein>
    <submittedName>
        <fullName evidence="8">Cation transporter</fullName>
    </submittedName>
</protein>
<dbReference type="InterPro" id="IPR036837">
    <property type="entry name" value="Cation_efflux_CTD_sf"/>
</dbReference>
<dbReference type="SUPFAM" id="SSF161111">
    <property type="entry name" value="Cation efflux protein transmembrane domain-like"/>
    <property type="match status" value="1"/>
</dbReference>
<dbReference type="GO" id="GO:0006829">
    <property type="term" value="P:zinc ion transport"/>
    <property type="evidence" value="ECO:0007669"/>
    <property type="project" value="InterPro"/>
</dbReference>
<reference evidence="8 9" key="1">
    <citation type="submission" date="2020-04" db="EMBL/GenBank/DDBJ databases">
        <title>Hymenobacter polaris sp. nov., isolated from Arctic soil.</title>
        <authorList>
            <person name="Dahal R.H."/>
        </authorList>
    </citation>
    <scope>NUCLEOTIDE SEQUENCE [LARGE SCALE GENOMIC DNA]</scope>
    <source>
        <strain evidence="8 9">RP-2-7</strain>
    </source>
</reference>
<evidence type="ECO:0000256" key="1">
    <source>
        <dbReference type="ARBA" id="ARBA00004141"/>
    </source>
</evidence>
<dbReference type="PANTHER" id="PTHR13414:SF9">
    <property type="entry name" value="PROTON-COUPLED ZINC ANTIPORTER SLC30A9, MITOCHONDRIAL"/>
    <property type="match status" value="1"/>
</dbReference>
<feature type="transmembrane region" description="Helical" evidence="6">
    <location>
        <begin position="77"/>
        <end position="98"/>
    </location>
</feature>
<dbReference type="RefSeq" id="WP_169531707.1">
    <property type="nucleotide sequence ID" value="NZ_JABBGH010000002.1"/>
</dbReference>
<dbReference type="NCBIfam" id="TIGR01297">
    <property type="entry name" value="CDF"/>
    <property type="match status" value="1"/>
</dbReference>
<gene>
    <name evidence="8" type="ORF">HHL22_12580</name>
</gene>
<evidence type="ECO:0000259" key="7">
    <source>
        <dbReference type="Pfam" id="PF01545"/>
    </source>
</evidence>
<evidence type="ECO:0000256" key="4">
    <source>
        <dbReference type="ARBA" id="ARBA00022989"/>
    </source>
</evidence>
<dbReference type="InterPro" id="IPR027469">
    <property type="entry name" value="Cation_efflux_TMD_sf"/>
</dbReference>
<dbReference type="GO" id="GO:0016020">
    <property type="term" value="C:membrane"/>
    <property type="evidence" value="ECO:0007669"/>
    <property type="project" value="UniProtKB-SubCell"/>
</dbReference>
<keyword evidence="3 6" id="KW-0812">Transmembrane</keyword>
<name>A0A7Y0AER3_9BACT</name>
<feature type="transmembrane region" description="Helical" evidence="6">
    <location>
        <begin position="195"/>
        <end position="213"/>
    </location>
</feature>
<keyword evidence="9" id="KW-1185">Reference proteome</keyword>
<accession>A0A7Y0AER3</accession>
<feature type="transmembrane region" description="Helical" evidence="6">
    <location>
        <begin position="9"/>
        <end position="31"/>
    </location>
</feature>
<evidence type="ECO:0000256" key="6">
    <source>
        <dbReference type="SAM" id="Phobius"/>
    </source>
</evidence>
<dbReference type="Pfam" id="PF01545">
    <property type="entry name" value="Cation_efflux"/>
    <property type="match status" value="1"/>
</dbReference>
<dbReference type="Gene3D" id="1.20.1510.10">
    <property type="entry name" value="Cation efflux protein transmembrane domain"/>
    <property type="match status" value="1"/>
</dbReference>
<evidence type="ECO:0000256" key="3">
    <source>
        <dbReference type="ARBA" id="ARBA00022692"/>
    </source>
</evidence>
<dbReference type="SUPFAM" id="SSF160240">
    <property type="entry name" value="Cation efflux protein cytoplasmic domain-like"/>
    <property type="match status" value="1"/>
</dbReference>
<organism evidence="8 9">
    <name type="scientific">Hymenobacter polaris</name>
    <dbReference type="NCBI Taxonomy" id="2682546"/>
    <lineage>
        <taxon>Bacteria</taxon>
        <taxon>Pseudomonadati</taxon>
        <taxon>Bacteroidota</taxon>
        <taxon>Cytophagia</taxon>
        <taxon>Cytophagales</taxon>
        <taxon>Hymenobacteraceae</taxon>
        <taxon>Hymenobacter</taxon>
    </lineage>
</organism>
<dbReference type="GO" id="GO:0008324">
    <property type="term" value="F:monoatomic cation transmembrane transporter activity"/>
    <property type="evidence" value="ECO:0007669"/>
    <property type="project" value="InterPro"/>
</dbReference>